<proteinExistence type="predicted"/>
<reference evidence="1 2" key="1">
    <citation type="submission" date="2012-02" db="EMBL/GenBank/DDBJ databases">
        <title>Improved High-Quality Draft Sequence of Rhizobium leguminosarum bv. trifolii WSM2297.</title>
        <authorList>
            <consortium name="US DOE Joint Genome Institute"/>
            <person name="Lucas S."/>
            <person name="Han J."/>
            <person name="Lapidus A."/>
            <person name="Cheng J.-F."/>
            <person name="Goodwin L."/>
            <person name="Pitluck S."/>
            <person name="Peters L."/>
            <person name="Ovchinnikova G."/>
            <person name="Zhang X."/>
            <person name="Detter J.C."/>
            <person name="Han C."/>
            <person name="Tapia R."/>
            <person name="Land M."/>
            <person name="Hauser L."/>
            <person name="Kyrpides N."/>
            <person name="Ivanova N."/>
            <person name="Pagani I."/>
            <person name="Brau L."/>
            <person name="Yates R."/>
            <person name="O'Hara G."/>
            <person name="Rui T."/>
            <person name="Howieson J."/>
            <person name="Reeve W."/>
            <person name="Woyke T."/>
        </authorList>
    </citation>
    <scope>NUCLEOTIDE SEQUENCE [LARGE SCALE GENOMIC DNA]</scope>
    <source>
        <strain evidence="1 2">WSM2297</strain>
    </source>
</reference>
<dbReference type="RefSeq" id="WP_003579990.1">
    <property type="nucleotide sequence ID" value="NZ_JH719395.1"/>
</dbReference>
<dbReference type="HOGENOM" id="CLU_134423_3_0_5"/>
<protein>
    <recommendedName>
        <fullName evidence="3">DUF982 domain-containing protein</fullName>
    </recommendedName>
</protein>
<dbReference type="Pfam" id="PF06169">
    <property type="entry name" value="DUF982"/>
    <property type="match status" value="1"/>
</dbReference>
<gene>
    <name evidence="1" type="ORF">Rleg4DRAFT_1364</name>
</gene>
<evidence type="ECO:0000313" key="1">
    <source>
        <dbReference type="EMBL" id="EJC79764.1"/>
    </source>
</evidence>
<dbReference type="AlphaFoldDB" id="J0KQJ3"/>
<dbReference type="Gene3D" id="6.10.250.730">
    <property type="match status" value="1"/>
</dbReference>
<accession>J0KQJ3</accession>
<name>J0KQJ3_RHILT</name>
<evidence type="ECO:0008006" key="3">
    <source>
        <dbReference type="Google" id="ProtNLM"/>
    </source>
</evidence>
<evidence type="ECO:0000313" key="2">
    <source>
        <dbReference type="Proteomes" id="UP000005732"/>
    </source>
</evidence>
<dbReference type="InterPro" id="IPR010385">
    <property type="entry name" value="DUF982"/>
</dbReference>
<dbReference type="Proteomes" id="UP000005732">
    <property type="component" value="Unassembled WGS sequence"/>
</dbReference>
<dbReference type="EMBL" id="JH719395">
    <property type="protein sequence ID" value="EJC79764.1"/>
    <property type="molecule type" value="Genomic_DNA"/>
</dbReference>
<sequence>MVLASKNMPQRRFLQLHDRQRCVTNLCWNRNCHLAFRFFHSSSGAPAISDHSAFWKKPISIDLDTGERLVLRSPQDALYALVSDWPVNGGVHQQRAIDFCRAWLAGRMPAETVRQAFILAALEAGVAIDDDDQTGAGSPVSNSPV</sequence>
<organism evidence="1 2">
    <name type="scientific">Rhizobium leguminosarum bv. trifolii WSM2297</name>
    <dbReference type="NCBI Taxonomy" id="754762"/>
    <lineage>
        <taxon>Bacteria</taxon>
        <taxon>Pseudomonadati</taxon>
        <taxon>Pseudomonadota</taxon>
        <taxon>Alphaproteobacteria</taxon>
        <taxon>Hyphomicrobiales</taxon>
        <taxon>Rhizobiaceae</taxon>
        <taxon>Rhizobium/Agrobacterium group</taxon>
        <taxon>Rhizobium</taxon>
    </lineage>
</organism>